<evidence type="ECO:0000313" key="2">
    <source>
        <dbReference type="EMBL" id="TMS38811.1"/>
    </source>
</evidence>
<dbReference type="EMBL" id="CM016762">
    <property type="protein sequence ID" value="TMS38811.1"/>
    <property type="molecule type" value="Genomic_DNA"/>
</dbReference>
<accession>A0A4U8UZ57</accession>
<name>A0A4U8UZ57_STECR</name>
<proteinExistence type="predicted"/>
<dbReference type="Proteomes" id="UP000298663">
    <property type="component" value="Chromosome X"/>
</dbReference>
<keyword evidence="3" id="KW-1185">Reference proteome</keyword>
<reference evidence="2 3" key="2">
    <citation type="journal article" date="2019" name="G3 (Bethesda)">
        <title>Hybrid Assembly of the Genome of the Entomopathogenic Nematode Steinernema carpocapsae Identifies the X-Chromosome.</title>
        <authorList>
            <person name="Serra L."/>
            <person name="Macchietto M."/>
            <person name="Macias-Munoz A."/>
            <person name="McGill C.J."/>
            <person name="Rodriguez I.M."/>
            <person name="Rodriguez B."/>
            <person name="Murad R."/>
            <person name="Mortazavi A."/>
        </authorList>
    </citation>
    <scope>NUCLEOTIDE SEQUENCE [LARGE SCALE GENOMIC DNA]</scope>
    <source>
        <strain evidence="2 3">ALL</strain>
    </source>
</reference>
<sequence length="73" mass="8048">MATSRISVAVVFFFFHSIAVRSEEKKDSRATDAASTTDVVETRRDEIRSALIASSPFLHSTLLVFCTAQSHSN</sequence>
<evidence type="ECO:0000256" key="1">
    <source>
        <dbReference type="SAM" id="SignalP"/>
    </source>
</evidence>
<feature type="chain" id="PRO_5020310271" evidence="1">
    <location>
        <begin position="23"/>
        <end position="73"/>
    </location>
</feature>
<dbReference type="EMBL" id="AZBU02000001">
    <property type="protein sequence ID" value="TMS38811.1"/>
    <property type="molecule type" value="Genomic_DNA"/>
</dbReference>
<dbReference type="AlphaFoldDB" id="A0A4U8UZ57"/>
<keyword evidence="1" id="KW-0732">Signal</keyword>
<organism evidence="2 3">
    <name type="scientific">Steinernema carpocapsae</name>
    <name type="common">Entomopathogenic nematode</name>
    <dbReference type="NCBI Taxonomy" id="34508"/>
    <lineage>
        <taxon>Eukaryota</taxon>
        <taxon>Metazoa</taxon>
        <taxon>Ecdysozoa</taxon>
        <taxon>Nematoda</taxon>
        <taxon>Chromadorea</taxon>
        <taxon>Rhabditida</taxon>
        <taxon>Tylenchina</taxon>
        <taxon>Panagrolaimomorpha</taxon>
        <taxon>Strongyloidoidea</taxon>
        <taxon>Steinernematidae</taxon>
        <taxon>Steinernema</taxon>
    </lineage>
</organism>
<comment type="caution">
    <text evidence="2">The sequence shown here is derived from an EMBL/GenBank/DDBJ whole genome shotgun (WGS) entry which is preliminary data.</text>
</comment>
<gene>
    <name evidence="2" type="ORF">L596_005452</name>
</gene>
<feature type="signal peptide" evidence="1">
    <location>
        <begin position="1"/>
        <end position="22"/>
    </location>
</feature>
<reference evidence="2 3" key="1">
    <citation type="journal article" date="2015" name="Genome Biol.">
        <title>Comparative genomics of Steinernema reveals deeply conserved gene regulatory networks.</title>
        <authorList>
            <person name="Dillman A.R."/>
            <person name="Macchietto M."/>
            <person name="Porter C.F."/>
            <person name="Rogers A."/>
            <person name="Williams B."/>
            <person name="Antoshechkin I."/>
            <person name="Lee M.M."/>
            <person name="Goodwin Z."/>
            <person name="Lu X."/>
            <person name="Lewis E.E."/>
            <person name="Goodrich-Blair H."/>
            <person name="Stock S.P."/>
            <person name="Adams B.J."/>
            <person name="Sternberg P.W."/>
            <person name="Mortazavi A."/>
        </authorList>
    </citation>
    <scope>NUCLEOTIDE SEQUENCE [LARGE SCALE GENOMIC DNA]</scope>
    <source>
        <strain evidence="2 3">ALL</strain>
    </source>
</reference>
<protein>
    <submittedName>
        <fullName evidence="2">Uncharacterized protein</fullName>
    </submittedName>
</protein>
<evidence type="ECO:0000313" key="3">
    <source>
        <dbReference type="Proteomes" id="UP000298663"/>
    </source>
</evidence>